<keyword evidence="7" id="KW-0408">Iron</keyword>
<keyword evidence="6" id="KW-0560">Oxidoreductase</keyword>
<keyword evidence="9 12" id="KW-0472">Membrane</keyword>
<evidence type="ECO:0000256" key="9">
    <source>
        <dbReference type="ARBA" id="ARBA00023136"/>
    </source>
</evidence>
<evidence type="ECO:0000313" key="13">
    <source>
        <dbReference type="EMBL" id="EDO07795.1"/>
    </source>
</evidence>
<keyword evidence="8" id="KW-0350">Heme biosynthesis</keyword>
<feature type="transmembrane region" description="Helical" evidence="12">
    <location>
        <begin position="108"/>
        <end position="129"/>
    </location>
</feature>
<dbReference type="PANTHER" id="PTHR23289">
    <property type="entry name" value="CYTOCHROME C OXIDASE ASSEMBLY PROTEIN COX15"/>
    <property type="match status" value="1"/>
</dbReference>
<evidence type="ECO:0000256" key="11">
    <source>
        <dbReference type="ARBA" id="ARBA00048044"/>
    </source>
</evidence>
<dbReference type="Proteomes" id="UP000002173">
    <property type="component" value="Unassembled WGS sequence"/>
</dbReference>
<evidence type="ECO:0000256" key="7">
    <source>
        <dbReference type="ARBA" id="ARBA00023004"/>
    </source>
</evidence>
<dbReference type="InParanoid" id="A7AML1"/>
<dbReference type="GO" id="GO:0005743">
    <property type="term" value="C:mitochondrial inner membrane"/>
    <property type="evidence" value="ECO:0007669"/>
    <property type="project" value="TreeGrafter"/>
</dbReference>
<evidence type="ECO:0000256" key="2">
    <source>
        <dbReference type="ARBA" id="ARBA00004141"/>
    </source>
</evidence>
<accession>A7AML1</accession>
<dbReference type="eggNOG" id="KOG2725">
    <property type="taxonomic scope" value="Eukaryota"/>
</dbReference>
<reference evidence="14" key="2">
    <citation type="journal article" date="2020" name="Data Brief">
        <title>Transcriptome dataset of Babesia bovis life stages within vertebrate and invertebrate hosts.</title>
        <authorList>
            <person name="Ueti M.W."/>
            <person name="Johnson W.C."/>
            <person name="Kappmeyer L.S."/>
            <person name="Herndon D.R."/>
            <person name="Mousel M.R."/>
            <person name="Reif K.E."/>
            <person name="Taus N.S."/>
            <person name="Ifeonu O.O."/>
            <person name="Silva J.C."/>
            <person name="Suarez C.E."/>
            <person name="Brayton K.A."/>
        </authorList>
    </citation>
    <scope>NUCLEOTIDE SEQUENCE [LARGE SCALE GENOMIC DNA]</scope>
</reference>
<dbReference type="RefSeq" id="XP_001611363.1">
    <property type="nucleotide sequence ID" value="XM_001611313.1"/>
</dbReference>
<feature type="transmembrane region" description="Helical" evidence="12">
    <location>
        <begin position="301"/>
        <end position="321"/>
    </location>
</feature>
<dbReference type="GO" id="GO:0120547">
    <property type="term" value="F:heme A synthase activity"/>
    <property type="evidence" value="ECO:0007669"/>
    <property type="project" value="UniProtKB-EC"/>
</dbReference>
<evidence type="ECO:0000256" key="10">
    <source>
        <dbReference type="ARBA" id="ARBA00044501"/>
    </source>
</evidence>
<evidence type="ECO:0000256" key="12">
    <source>
        <dbReference type="SAM" id="Phobius"/>
    </source>
</evidence>
<evidence type="ECO:0000256" key="3">
    <source>
        <dbReference type="ARBA" id="ARBA00022692"/>
    </source>
</evidence>
<feature type="transmembrane region" description="Helical" evidence="12">
    <location>
        <begin position="361"/>
        <end position="381"/>
    </location>
</feature>
<evidence type="ECO:0000313" key="14">
    <source>
        <dbReference type="Proteomes" id="UP000002173"/>
    </source>
</evidence>
<comment type="cofactor">
    <cofactor evidence="1">
        <name>heme b</name>
        <dbReference type="ChEBI" id="CHEBI:60344"/>
    </cofactor>
</comment>
<dbReference type="GO" id="GO:0006784">
    <property type="term" value="P:heme A biosynthetic process"/>
    <property type="evidence" value="ECO:0007669"/>
    <property type="project" value="InterPro"/>
</dbReference>
<comment type="catalytic activity">
    <reaction evidence="11">
        <text>Fe(II)-heme o + 2 A + H2O = Fe(II)-heme a + 2 AH2</text>
        <dbReference type="Rhea" id="RHEA:63388"/>
        <dbReference type="ChEBI" id="CHEBI:13193"/>
        <dbReference type="ChEBI" id="CHEBI:15377"/>
        <dbReference type="ChEBI" id="CHEBI:17499"/>
        <dbReference type="ChEBI" id="CHEBI:60530"/>
        <dbReference type="ChEBI" id="CHEBI:61715"/>
        <dbReference type="EC" id="1.17.99.9"/>
    </reaction>
    <physiologicalReaction direction="left-to-right" evidence="11">
        <dbReference type="Rhea" id="RHEA:63389"/>
    </physiologicalReaction>
</comment>
<protein>
    <submittedName>
        <fullName evidence="13">Cytochrome c oxidase assembly protein, putative</fullName>
    </submittedName>
</protein>
<name>A7AML1_BABBO</name>
<dbReference type="Pfam" id="PF02628">
    <property type="entry name" value="COX15-CtaA"/>
    <property type="match status" value="1"/>
</dbReference>
<dbReference type="AlphaFoldDB" id="A7AML1"/>
<feature type="transmembrane region" description="Helical" evidence="12">
    <location>
        <begin position="425"/>
        <end position="442"/>
    </location>
</feature>
<keyword evidence="3 12" id="KW-0812">Transmembrane</keyword>
<evidence type="ECO:0000256" key="6">
    <source>
        <dbReference type="ARBA" id="ARBA00023002"/>
    </source>
</evidence>
<feature type="transmembrane region" description="Helical" evidence="12">
    <location>
        <begin position="393"/>
        <end position="413"/>
    </location>
</feature>
<comment type="subcellular location">
    <subcellularLocation>
        <location evidence="2">Membrane</location>
        <topology evidence="2">Multi-pass membrane protein</topology>
    </subcellularLocation>
</comment>
<dbReference type="InterPro" id="IPR023754">
    <property type="entry name" value="HemeA_Synthase_type2"/>
</dbReference>
<comment type="pathway">
    <text evidence="10">Porphyrin-containing compound metabolism; heme A biosynthesis; heme A from heme O: step 1/1.</text>
</comment>
<dbReference type="PANTHER" id="PTHR23289:SF2">
    <property type="entry name" value="CYTOCHROME C OXIDASE ASSEMBLY PROTEIN COX15 HOMOLOG"/>
    <property type="match status" value="1"/>
</dbReference>
<reference evidence="13 14" key="1">
    <citation type="journal article" date="2007" name="PLoS Pathog.">
        <title>Genome sequence of Babesia bovis and comparative analysis of apicomplexan hemoprotozoa.</title>
        <authorList>
            <person name="Brayton K.A."/>
            <person name="Lau A.O.T."/>
            <person name="Herndon D.R."/>
            <person name="Hannick L."/>
            <person name="Kappmeyer L.S."/>
            <person name="Berens S.J."/>
            <person name="Bidwell S.L."/>
            <person name="Brown W.C."/>
            <person name="Crabtree J."/>
            <person name="Fadrosh D."/>
            <person name="Feldblum T."/>
            <person name="Forberger H.A."/>
            <person name="Haas B.J."/>
            <person name="Howell J.M."/>
            <person name="Khouri H."/>
            <person name="Koo H."/>
            <person name="Mann D.J."/>
            <person name="Norimine J."/>
            <person name="Paulsen I.T."/>
            <person name="Radune D."/>
            <person name="Ren Q."/>
            <person name="Smith R.K. Jr."/>
            <person name="Suarez C.E."/>
            <person name="White O."/>
            <person name="Wortman J.R."/>
            <person name="Knowles D.P. Jr."/>
            <person name="McElwain T.F."/>
            <person name="Nene V.M."/>
        </authorList>
    </citation>
    <scope>NUCLEOTIDE SEQUENCE [LARGE SCALE GENOMIC DNA]</scope>
    <source>
        <strain evidence="13">T2Bo</strain>
    </source>
</reference>
<sequence length="443" mass="49715">MIGLNINRCGLVYLRRTSSTYVTCGTRKHQLLQSCVKRRCTNLKYINTNRVAKQLGDHNNTWNASKKIEDHAVSGLYGNASAFHTHGSSNGAKGNWFLLMRHGGERAVAIWLLASAGMTAGVMAMGAYVRLRESGLSMLDWHLLGKYLPKDEEEWMEEFNKYKTTPEYQQVHFGIDLDDYKNIFINEWLHRMMGRTSGLFFGAGALYLALRRQLGPGGYFITLVVSALGLGQAFVGKWMVDSGFKELQTENRTPRVSPYRLCIHFSNALAMYSICFWNGFKIIKSQPLLAPAPALLKVRRMAMITLSSMFCTMVYGTLVAGNDAGLAYNTWPKMMDTFIPNDYAEVNSAKHLFEKTGVIQFNHRCLGYITFLMSLATYYKARSPGVPRAVRSLAMGVTHAAVLQIVIGVITVLKTVPLHGAMAHHTNAMVLWSMLLMLLVRLR</sequence>
<reference evidence="14" key="3">
    <citation type="journal article" date="2021" name="Int. J. Parasitol.">
        <title>Comparative analysis of gene expression between Babesia bovis blood stages and kinetes allowed by improved genome annotation.</title>
        <authorList>
            <person name="Ueti M.W."/>
            <person name="Johnson W.C."/>
            <person name="Kappmeyer L.S."/>
            <person name="Herndon D.R."/>
            <person name="Mousel M.R."/>
            <person name="Reif K.E."/>
            <person name="Taus N.S."/>
            <person name="Ifeonu O.O."/>
            <person name="Silva J.C."/>
            <person name="Suarez C.E."/>
            <person name="Brayton K.A."/>
        </authorList>
    </citation>
    <scope>NUCLEOTIDE SEQUENCE [LARGE SCALE GENOMIC DNA]</scope>
</reference>
<keyword evidence="5 12" id="KW-1133">Transmembrane helix</keyword>
<dbReference type="VEuPathDB" id="PiroplasmaDB:BBOV_III002290"/>
<evidence type="ECO:0000256" key="8">
    <source>
        <dbReference type="ARBA" id="ARBA00023133"/>
    </source>
</evidence>
<feature type="transmembrane region" description="Helical" evidence="12">
    <location>
        <begin position="192"/>
        <end position="210"/>
    </location>
</feature>
<feature type="transmembrane region" description="Helical" evidence="12">
    <location>
        <begin position="217"/>
        <end position="238"/>
    </location>
</feature>
<dbReference type="FunCoup" id="A7AML1">
    <property type="interactions" value="343"/>
</dbReference>
<proteinExistence type="predicted"/>
<dbReference type="EMBL" id="AAXT01000001">
    <property type="protein sequence ID" value="EDO07795.1"/>
    <property type="molecule type" value="Genomic_DNA"/>
</dbReference>
<evidence type="ECO:0000256" key="5">
    <source>
        <dbReference type="ARBA" id="ARBA00022989"/>
    </source>
</evidence>
<organism evidence="13 14">
    <name type="scientific">Babesia bovis</name>
    <dbReference type="NCBI Taxonomy" id="5865"/>
    <lineage>
        <taxon>Eukaryota</taxon>
        <taxon>Sar</taxon>
        <taxon>Alveolata</taxon>
        <taxon>Apicomplexa</taxon>
        <taxon>Aconoidasida</taxon>
        <taxon>Piroplasmida</taxon>
        <taxon>Babesiidae</taxon>
        <taxon>Babesia</taxon>
    </lineage>
</organism>
<feature type="transmembrane region" description="Helical" evidence="12">
    <location>
        <begin position="258"/>
        <end position="280"/>
    </location>
</feature>
<dbReference type="KEGG" id="bbo:BBOV_III002290"/>
<dbReference type="GO" id="GO:0046872">
    <property type="term" value="F:metal ion binding"/>
    <property type="evidence" value="ECO:0007669"/>
    <property type="project" value="UniProtKB-KW"/>
</dbReference>
<dbReference type="InterPro" id="IPR003780">
    <property type="entry name" value="COX15/CtaA_fam"/>
</dbReference>
<evidence type="ECO:0000256" key="4">
    <source>
        <dbReference type="ARBA" id="ARBA00022723"/>
    </source>
</evidence>
<dbReference type="STRING" id="5865.A7AML1"/>
<comment type="caution">
    <text evidence="13">The sequence shown here is derived from an EMBL/GenBank/DDBJ whole genome shotgun (WGS) entry which is preliminary data.</text>
</comment>
<dbReference type="GeneID" id="5479609"/>
<dbReference type="OMA" id="AFVCYSW"/>
<evidence type="ECO:0000256" key="1">
    <source>
        <dbReference type="ARBA" id="ARBA00001970"/>
    </source>
</evidence>
<dbReference type="GO" id="GO:0016653">
    <property type="term" value="F:oxidoreductase activity, acting on NAD(P)H, heme protein as acceptor"/>
    <property type="evidence" value="ECO:0007669"/>
    <property type="project" value="TreeGrafter"/>
</dbReference>
<keyword evidence="14" id="KW-1185">Reference proteome</keyword>
<gene>
    <name evidence="13" type="ORF">BBOV_III002290</name>
</gene>
<keyword evidence="4" id="KW-0479">Metal-binding</keyword>